<accession>A0A1P8U7D9</accession>
<sequence length="260" mass="27908">MSAADRFESISDSLAAGVRATDALIGLVLLGSASAAGRGRRDEWSDHDFFAIAAPTRGDEARASLDWLPDRERVLLTAREGGLGFVALYDDGHVLEFAIAEPAELAGSVAGEASVVVDEDGATAEVIAAGQATTETRDAFDPENDVRLVLVKLLIGVGRVRRGEILNGGQFIRTWAANHLLRAIRGRLPGRAPATRDAIDPTRRFETDYPGWAAEISSALDAPAEQAAHRLFELTRRILEPDWDGFPTAAAEAVARRLGW</sequence>
<gene>
    <name evidence="1" type="ORF">BOH66_07035</name>
</gene>
<evidence type="ECO:0000313" key="2">
    <source>
        <dbReference type="Proteomes" id="UP000187185"/>
    </source>
</evidence>
<evidence type="ECO:0000313" key="1">
    <source>
        <dbReference type="EMBL" id="APZ34036.1"/>
    </source>
</evidence>
<dbReference type="Gene3D" id="3.30.460.10">
    <property type="entry name" value="Beta Polymerase, domain 2"/>
    <property type="match status" value="1"/>
</dbReference>
<dbReference type="InterPro" id="IPR043519">
    <property type="entry name" value="NT_sf"/>
</dbReference>
<dbReference type="AlphaFoldDB" id="A0A1P8U7D9"/>
<proteinExistence type="predicted"/>
<dbReference type="OrthoDB" id="383876at2"/>
<organism evidence="1 2">
    <name type="scientific">Microbacterium aurum</name>
    <dbReference type="NCBI Taxonomy" id="36805"/>
    <lineage>
        <taxon>Bacteria</taxon>
        <taxon>Bacillati</taxon>
        <taxon>Actinomycetota</taxon>
        <taxon>Actinomycetes</taxon>
        <taxon>Micrococcales</taxon>
        <taxon>Microbacteriaceae</taxon>
        <taxon>Microbacterium</taxon>
    </lineage>
</organism>
<reference evidence="1 2" key="1">
    <citation type="submission" date="2016-12" db="EMBL/GenBank/DDBJ databases">
        <title>Complete genome sequence of Microbacterium aurum KACC 15219.</title>
        <authorList>
            <person name="Jung Y."/>
            <person name="Shin J.-H."/>
            <person name="Lee Y.-J."/>
            <person name="Yi H."/>
            <person name="Bahn Y.-S."/>
            <person name="Kim J.F."/>
            <person name="Lee D.-W."/>
        </authorList>
    </citation>
    <scope>NUCLEOTIDE SEQUENCE [LARGE SCALE GENOMIC DNA]</scope>
    <source>
        <strain evidence="1 2">KACC 15219</strain>
    </source>
</reference>
<dbReference type="EMBL" id="CP018762">
    <property type="protein sequence ID" value="APZ34036.1"/>
    <property type="molecule type" value="Genomic_DNA"/>
</dbReference>
<name>A0A1P8U7D9_9MICO</name>
<dbReference type="KEGG" id="maur:BOH66_07035"/>
<keyword evidence="2" id="KW-1185">Reference proteome</keyword>
<protein>
    <submittedName>
        <fullName evidence="1">Uncharacterized protein</fullName>
    </submittedName>
</protein>
<dbReference type="RefSeq" id="WP_076690352.1">
    <property type="nucleotide sequence ID" value="NZ_CP018762.1"/>
</dbReference>
<dbReference type="STRING" id="36805.BOH66_07035"/>
<dbReference type="Proteomes" id="UP000187185">
    <property type="component" value="Chromosome"/>
</dbReference>